<dbReference type="EMBL" id="JTDY01003162">
    <property type="protein sequence ID" value="KOB70038.1"/>
    <property type="molecule type" value="Genomic_DNA"/>
</dbReference>
<comment type="similarity">
    <text evidence="3">Belongs to the ATP-dependent DNA ligase family.</text>
</comment>
<comment type="subcellular location">
    <subcellularLocation>
        <location evidence="2">Nucleus</location>
    </subcellularLocation>
</comment>
<reference evidence="11 12" key="1">
    <citation type="journal article" date="2015" name="Genome Biol. Evol.">
        <title>The genome of winter moth (Operophtera brumata) provides a genomic perspective on sexual dimorphism and phenology.</title>
        <authorList>
            <person name="Derks M.F."/>
            <person name="Smit S."/>
            <person name="Salis L."/>
            <person name="Schijlen E."/>
            <person name="Bossers A."/>
            <person name="Mateman C."/>
            <person name="Pijl A.S."/>
            <person name="de Ridder D."/>
            <person name="Groenen M.A."/>
            <person name="Visser M.E."/>
            <person name="Megens H.J."/>
        </authorList>
    </citation>
    <scope>NUCLEOTIDE SEQUENCE [LARGE SCALE GENOMIC DNA]</scope>
    <source>
        <strain evidence="11">WM2013NL</strain>
        <tissue evidence="11">Head and thorax</tissue>
    </source>
</reference>
<dbReference type="Gene3D" id="3.30.470.30">
    <property type="entry name" value="DNA ligase/mRNA capping enzyme"/>
    <property type="match status" value="1"/>
</dbReference>
<dbReference type="SUPFAM" id="SSF48452">
    <property type="entry name" value="TPR-like"/>
    <property type="match status" value="2"/>
</dbReference>
<dbReference type="PROSITE" id="PS50160">
    <property type="entry name" value="DNA_LIGASE_A3"/>
    <property type="match status" value="1"/>
</dbReference>
<feature type="compositionally biased region" description="Acidic residues" evidence="8">
    <location>
        <begin position="40"/>
        <end position="49"/>
    </location>
</feature>
<evidence type="ECO:0000313" key="11">
    <source>
        <dbReference type="EMBL" id="KOB70038.1"/>
    </source>
</evidence>
<dbReference type="InterPro" id="IPR019734">
    <property type="entry name" value="TPR_rpt"/>
</dbReference>
<comment type="caution">
    <text evidence="11">The sequence shown here is derived from an EMBL/GenBank/DDBJ whole genome shotgun (WGS) entry which is preliminary data.</text>
</comment>
<evidence type="ECO:0000256" key="2">
    <source>
        <dbReference type="ARBA" id="ARBA00004123"/>
    </source>
</evidence>
<dbReference type="GO" id="GO:0000127">
    <property type="term" value="C:transcription factor TFIIIC complex"/>
    <property type="evidence" value="ECO:0007669"/>
    <property type="project" value="TreeGrafter"/>
</dbReference>
<evidence type="ECO:0000256" key="8">
    <source>
        <dbReference type="SAM" id="MobiDB-lite"/>
    </source>
</evidence>
<gene>
    <name evidence="11" type="ORF">OBRU01_15920</name>
</gene>
<evidence type="ECO:0000259" key="9">
    <source>
        <dbReference type="PROSITE" id="PS50160"/>
    </source>
</evidence>
<dbReference type="SUPFAM" id="SSF52113">
    <property type="entry name" value="BRCT domain"/>
    <property type="match status" value="1"/>
</dbReference>
<dbReference type="PROSITE" id="PS50172">
    <property type="entry name" value="BRCT"/>
    <property type="match status" value="1"/>
</dbReference>
<dbReference type="Proteomes" id="UP000037510">
    <property type="component" value="Unassembled WGS sequence"/>
</dbReference>
<keyword evidence="12" id="KW-1185">Reference proteome</keyword>
<evidence type="ECO:0000256" key="6">
    <source>
        <dbReference type="ARBA" id="ARBA00022840"/>
    </source>
</evidence>
<dbReference type="Gene3D" id="2.40.50.140">
    <property type="entry name" value="Nucleic acid-binding proteins"/>
    <property type="match status" value="1"/>
</dbReference>
<dbReference type="InterPro" id="IPR036420">
    <property type="entry name" value="BRCT_dom_sf"/>
</dbReference>
<dbReference type="InterPro" id="IPR012340">
    <property type="entry name" value="NA-bd_OB-fold"/>
</dbReference>
<dbReference type="Gene3D" id="3.40.50.10190">
    <property type="entry name" value="BRCT domain"/>
    <property type="match status" value="2"/>
</dbReference>
<dbReference type="GO" id="GO:0006281">
    <property type="term" value="P:DNA repair"/>
    <property type="evidence" value="ECO:0007669"/>
    <property type="project" value="InterPro"/>
</dbReference>
<dbReference type="InterPro" id="IPR001357">
    <property type="entry name" value="BRCT_dom"/>
</dbReference>
<dbReference type="Pfam" id="PF13174">
    <property type="entry name" value="TPR_6"/>
    <property type="match status" value="1"/>
</dbReference>
<dbReference type="GO" id="GO:0003910">
    <property type="term" value="F:DNA ligase (ATP) activity"/>
    <property type="evidence" value="ECO:0007669"/>
    <property type="project" value="InterPro"/>
</dbReference>
<dbReference type="Pfam" id="PF01068">
    <property type="entry name" value="DNA_ligase_A_M"/>
    <property type="match status" value="1"/>
</dbReference>
<dbReference type="Pfam" id="PF04675">
    <property type="entry name" value="DNA_ligase_A_N"/>
    <property type="match status" value="1"/>
</dbReference>
<dbReference type="GO" id="GO:0006383">
    <property type="term" value="P:transcription by RNA polymerase III"/>
    <property type="evidence" value="ECO:0007669"/>
    <property type="project" value="InterPro"/>
</dbReference>
<keyword evidence="5" id="KW-0547">Nucleotide-binding</keyword>
<dbReference type="PANTHER" id="PTHR23082:SF0">
    <property type="entry name" value="GENERAL TRANSCRIPTION FACTOR 3C POLYPEPTIDE 3"/>
    <property type="match status" value="1"/>
</dbReference>
<dbReference type="SUPFAM" id="SSF56091">
    <property type="entry name" value="DNA ligase/mRNA capping enzyme, catalytic domain"/>
    <property type="match status" value="1"/>
</dbReference>
<dbReference type="InterPro" id="IPR012310">
    <property type="entry name" value="DNA_ligase_ATP-dep_cent"/>
</dbReference>
<name>A0A0L7L3G1_OPEBR</name>
<evidence type="ECO:0000256" key="7">
    <source>
        <dbReference type="PROSITE-ProRule" id="PRU00339"/>
    </source>
</evidence>
<protein>
    <submittedName>
        <fullName evidence="11">Putative DNA ligase IV</fullName>
    </submittedName>
</protein>
<dbReference type="InterPro" id="IPR036599">
    <property type="entry name" value="DNA_ligase_N_sf"/>
</dbReference>
<dbReference type="InterPro" id="IPR012308">
    <property type="entry name" value="DNA_ligase_ATP-dep_N"/>
</dbReference>
<dbReference type="PROSITE" id="PS50005">
    <property type="entry name" value="TPR"/>
    <property type="match status" value="1"/>
</dbReference>
<dbReference type="SUPFAM" id="SSF50249">
    <property type="entry name" value="Nucleic acid-binding proteins"/>
    <property type="match status" value="1"/>
</dbReference>
<evidence type="ECO:0000256" key="5">
    <source>
        <dbReference type="ARBA" id="ARBA00022741"/>
    </source>
</evidence>
<feature type="domain" description="BRCT" evidence="10">
    <location>
        <begin position="1404"/>
        <end position="1463"/>
    </location>
</feature>
<keyword evidence="7" id="KW-0802">TPR repeat</keyword>
<dbReference type="GO" id="GO:0005524">
    <property type="term" value="F:ATP binding"/>
    <property type="evidence" value="ECO:0007669"/>
    <property type="project" value="UniProtKB-KW"/>
</dbReference>
<feature type="repeat" description="TPR" evidence="7">
    <location>
        <begin position="398"/>
        <end position="431"/>
    </location>
</feature>
<keyword evidence="4 11" id="KW-0436">Ligase</keyword>
<accession>A0A0L7L3G1</accession>
<organism evidence="11 12">
    <name type="scientific">Operophtera brumata</name>
    <name type="common">Winter moth</name>
    <name type="synonym">Phalaena brumata</name>
    <dbReference type="NCBI Taxonomy" id="104452"/>
    <lineage>
        <taxon>Eukaryota</taxon>
        <taxon>Metazoa</taxon>
        <taxon>Ecdysozoa</taxon>
        <taxon>Arthropoda</taxon>
        <taxon>Hexapoda</taxon>
        <taxon>Insecta</taxon>
        <taxon>Pterygota</taxon>
        <taxon>Neoptera</taxon>
        <taxon>Endopterygota</taxon>
        <taxon>Lepidoptera</taxon>
        <taxon>Glossata</taxon>
        <taxon>Ditrysia</taxon>
        <taxon>Geometroidea</taxon>
        <taxon>Geometridae</taxon>
        <taxon>Larentiinae</taxon>
        <taxon>Operophtera</taxon>
    </lineage>
</organism>
<dbReference type="InterPro" id="IPR011990">
    <property type="entry name" value="TPR-like_helical_dom_sf"/>
</dbReference>
<dbReference type="GO" id="GO:0006310">
    <property type="term" value="P:DNA recombination"/>
    <property type="evidence" value="ECO:0007669"/>
    <property type="project" value="InterPro"/>
</dbReference>
<evidence type="ECO:0000256" key="1">
    <source>
        <dbReference type="ARBA" id="ARBA00001946"/>
    </source>
</evidence>
<dbReference type="Gene3D" id="1.10.3260.10">
    <property type="entry name" value="DNA ligase, ATP-dependent, N-terminal domain"/>
    <property type="match status" value="1"/>
</dbReference>
<dbReference type="PANTHER" id="PTHR23082">
    <property type="entry name" value="TRANSCRIPTION INITIATION FACTOR IIIC TFIIIC , POLYPEPTIDE 3-RELATED"/>
    <property type="match status" value="1"/>
</dbReference>
<proteinExistence type="inferred from homology"/>
<dbReference type="GO" id="GO:0003677">
    <property type="term" value="F:DNA binding"/>
    <property type="evidence" value="ECO:0007669"/>
    <property type="project" value="InterPro"/>
</dbReference>
<evidence type="ECO:0000256" key="3">
    <source>
        <dbReference type="ARBA" id="ARBA00007572"/>
    </source>
</evidence>
<dbReference type="InterPro" id="IPR039340">
    <property type="entry name" value="Tfc4/TFIIIC-102/Sfc4"/>
</dbReference>
<comment type="cofactor">
    <cofactor evidence="1">
        <name>Mg(2+)</name>
        <dbReference type="ChEBI" id="CHEBI:18420"/>
    </cofactor>
</comment>
<sequence>MDFSILDSPAESKAMDLEKELTNKYLSGEMTFAEYSSEWYENDDEEDIEEVRTEDEPLQSSSTVERSAQKRTRRVTRLSPALMGLMGEANLRFARGDTETAEKMCHEIIKQVPTASEPYQTLAQIYEHDKDKNLQFSLLAAHLSPSDANEWLRLAALCKEQADIRQEMICYTRAIRAQSHDLEMHLIRLEFITKLEEMSYPVSSLSISRVKCYHKIVTSLPSSEGETIMKYVRMAATMYHNNNEIERALEVLAAAYKKCSSLFAPEDINIFLELLILHKQYDTCLEIFVANAGVDIEAEILTVKNDNGEIEEQTNYLKCSIPNDLPIDLRCKLLICFINLGALNLFASLIQDFMMKYNVAAAGDLYMDIEEVLSSKGYYELAFQLLDPLVKHYNYDLGAVWLRHAECLQNLGREDEAVNSYYKVLQYAPQHADTRKKLFTILERNGHIDEALEMLQQDYHYIVSASLLYNQCSSLKKYNKMSKYLEVGEALLSRTFARFRHLDELKLAFRVKGASDHIQTFRTMRGENPSNEDDIQFDDDEGFILTADEEWDFFTDLYYVAYKLKQYIPMQRLAFGAITSKNLAPHRSQIEFYCLQACILNNDHQKAFRFIKDFSTKLQTPRSWNLLNLTMNNLEENTHCKFLSRLFQKEGFNTIKGLFMGNNFLNSGRYLVALKYFLEYHSQCKEPMTALLIAITILVMASQRTVDKHHNLVVQGIAYLLTYQKLRKCDQETYYNLGRAYQMLSINNLAVEYYEKALACSNIAHCEQHGDINLTKETAYNLYVMYKDNSPQIARKYMLEYLNSSFFPILRLLVPSLDRERGPYNLKESKLGALLVKVLSINKDSSDGRKLLNFRSVSTTQEGDFASVAYYVLKSRLGQTSSNMTVGDINDVLDKIAFMESGNKGQMLDELISHVMRSLTAEHFKWFLQMGIQLFFAISPMLSERLDVTDVHMENGVFEYFSRKGHSFTSTYGKTFDSGLLTPLLKDCFSANFRACFCAFDVLYYNGRGLVGAREQGGLVLRERLARLDDMFTEVPGAIQRSKRHIVQQNSDILDALNKAIESQDEGIVYTEGAAEDLDLVIIGADEAENKRQGRAKSFLVACADSVGQGVAPHRWLCVGRVATGLSHDERETVCKHLERNWTRSRQRAPPPSLVRATELTSSADFGTSHTLRFPRVVALREDKPQIGEAAPKMRKKRPASSLRVAEEFRNVTHSDVPVTSQALRDRRLCVLSDDEDYSEEVDVTTTAWLRALPPSPHPCTITPLDMLAIKQDTRLHFAREYDAFGDSYTEEEPPIYVTNHEMIKLDEELFNGNGCNPHSFLRACCMHVHSTSFARRIKISLQQHVTMINNYCSQEPPIYVTNHEMIKLDEELFNGNGCNPHSFLRACCMHVHSTVSSVLAIQAQMYGATLCEAGAHNVTHIVVTKAEDAESIEEKCALVVSDEWLQKCTSERKMVEETEFLL</sequence>
<dbReference type="SMART" id="SM00028">
    <property type="entry name" value="TPR"/>
    <property type="match status" value="4"/>
</dbReference>
<dbReference type="STRING" id="104452.A0A0L7L3G1"/>
<dbReference type="GO" id="GO:0005634">
    <property type="term" value="C:nucleus"/>
    <property type="evidence" value="ECO:0007669"/>
    <property type="project" value="UniProtKB-SubCell"/>
</dbReference>
<dbReference type="Pfam" id="PF11411">
    <property type="entry name" value="DNA_ligase_IV"/>
    <property type="match status" value="1"/>
</dbReference>
<dbReference type="InterPro" id="IPR012309">
    <property type="entry name" value="DNA_ligase_ATP-dep_C"/>
</dbReference>
<dbReference type="Pfam" id="PF04679">
    <property type="entry name" value="DNA_ligase_A_C"/>
    <property type="match status" value="1"/>
</dbReference>
<evidence type="ECO:0000256" key="4">
    <source>
        <dbReference type="ARBA" id="ARBA00022598"/>
    </source>
</evidence>
<feature type="domain" description="ATP-dependent DNA ligase family profile" evidence="9">
    <location>
        <begin position="992"/>
        <end position="1069"/>
    </location>
</feature>
<feature type="region of interest" description="Disordered" evidence="8">
    <location>
        <begin position="36"/>
        <end position="73"/>
    </location>
</feature>
<dbReference type="Gene3D" id="1.25.40.10">
    <property type="entry name" value="Tetratricopeptide repeat domain"/>
    <property type="match status" value="2"/>
</dbReference>
<evidence type="ECO:0000313" key="12">
    <source>
        <dbReference type="Proteomes" id="UP000037510"/>
    </source>
</evidence>
<keyword evidence="6" id="KW-0067">ATP-binding</keyword>
<evidence type="ECO:0000259" key="10">
    <source>
        <dbReference type="PROSITE" id="PS50172"/>
    </source>
</evidence>
<dbReference type="InterPro" id="IPR021536">
    <property type="entry name" value="DNA_ligase_IV_dom"/>
</dbReference>